<name>A0A3N5C096_9BACI</name>
<comment type="cofactor">
    <cofactor evidence="1">
        <name>Zn(2+)</name>
        <dbReference type="ChEBI" id="CHEBI:29105"/>
    </cofactor>
</comment>
<keyword evidence="6" id="KW-0479">Metal-binding</keyword>
<comment type="subcellular location">
    <subcellularLocation>
        <location evidence="2">Membrane</location>
        <topology evidence="2">Multi-pass membrane protein</topology>
    </subcellularLocation>
</comment>
<feature type="transmembrane region" description="Helical" evidence="12">
    <location>
        <begin position="176"/>
        <end position="194"/>
    </location>
</feature>
<comment type="caution">
    <text evidence="14">The sequence shown here is derived from an EMBL/GenBank/DDBJ whole genome shotgun (WGS) entry which is preliminary data.</text>
</comment>
<evidence type="ECO:0000256" key="8">
    <source>
        <dbReference type="ARBA" id="ARBA00022833"/>
    </source>
</evidence>
<evidence type="ECO:0000256" key="5">
    <source>
        <dbReference type="ARBA" id="ARBA00022692"/>
    </source>
</evidence>
<feature type="transmembrane region" description="Helical" evidence="12">
    <location>
        <begin position="80"/>
        <end position="101"/>
    </location>
</feature>
<evidence type="ECO:0000256" key="3">
    <source>
        <dbReference type="ARBA" id="ARBA00007931"/>
    </source>
</evidence>
<evidence type="ECO:0000256" key="1">
    <source>
        <dbReference type="ARBA" id="ARBA00001947"/>
    </source>
</evidence>
<dbReference type="OrthoDB" id="166377at2"/>
<evidence type="ECO:0000256" key="10">
    <source>
        <dbReference type="ARBA" id="ARBA00023049"/>
    </source>
</evidence>
<keyword evidence="4" id="KW-0645">Protease</keyword>
<evidence type="ECO:0000256" key="9">
    <source>
        <dbReference type="ARBA" id="ARBA00022989"/>
    </source>
</evidence>
<evidence type="ECO:0000256" key="12">
    <source>
        <dbReference type="SAM" id="Phobius"/>
    </source>
</evidence>
<dbReference type="GO" id="GO:0006508">
    <property type="term" value="P:proteolysis"/>
    <property type="evidence" value="ECO:0007669"/>
    <property type="project" value="UniProtKB-KW"/>
</dbReference>
<feature type="domain" description="Peptidase M50" evidence="13">
    <location>
        <begin position="29"/>
        <end position="101"/>
    </location>
</feature>
<evidence type="ECO:0000256" key="7">
    <source>
        <dbReference type="ARBA" id="ARBA00022801"/>
    </source>
</evidence>
<accession>A0A3N5C096</accession>
<dbReference type="GO" id="GO:0046872">
    <property type="term" value="F:metal ion binding"/>
    <property type="evidence" value="ECO:0007669"/>
    <property type="project" value="UniProtKB-KW"/>
</dbReference>
<dbReference type="PANTHER" id="PTHR39188">
    <property type="entry name" value="MEMBRANE-ASSOCIATED ZINC METALLOPROTEASE M50B"/>
    <property type="match status" value="1"/>
</dbReference>
<feature type="transmembrane region" description="Helical" evidence="12">
    <location>
        <begin position="151"/>
        <end position="170"/>
    </location>
</feature>
<keyword evidence="7" id="KW-0378">Hydrolase</keyword>
<dbReference type="GO" id="GO:0008237">
    <property type="term" value="F:metallopeptidase activity"/>
    <property type="evidence" value="ECO:0007669"/>
    <property type="project" value="UniProtKB-KW"/>
</dbReference>
<keyword evidence="9 12" id="KW-1133">Transmembrane helix</keyword>
<evidence type="ECO:0000259" key="13">
    <source>
        <dbReference type="Pfam" id="PF02163"/>
    </source>
</evidence>
<evidence type="ECO:0000256" key="2">
    <source>
        <dbReference type="ARBA" id="ARBA00004141"/>
    </source>
</evidence>
<evidence type="ECO:0000256" key="11">
    <source>
        <dbReference type="ARBA" id="ARBA00023136"/>
    </source>
</evidence>
<evidence type="ECO:0000256" key="6">
    <source>
        <dbReference type="ARBA" id="ARBA00022723"/>
    </source>
</evidence>
<keyword evidence="5 12" id="KW-0812">Transmembrane</keyword>
<dbReference type="InterPro" id="IPR008915">
    <property type="entry name" value="Peptidase_M50"/>
</dbReference>
<keyword evidence="8" id="KW-0862">Zinc</keyword>
<dbReference type="PANTHER" id="PTHR39188:SF3">
    <property type="entry name" value="STAGE IV SPORULATION PROTEIN FB"/>
    <property type="match status" value="1"/>
</dbReference>
<evidence type="ECO:0000256" key="4">
    <source>
        <dbReference type="ARBA" id="ARBA00022670"/>
    </source>
</evidence>
<dbReference type="Proteomes" id="UP000276443">
    <property type="component" value="Unassembled WGS sequence"/>
</dbReference>
<reference evidence="14 15" key="1">
    <citation type="submission" date="2018-11" db="EMBL/GenBank/DDBJ databases">
        <title>Genomic Encyclopedia of Type Strains, Phase IV (KMG-IV): sequencing the most valuable type-strain genomes for metagenomic binning, comparative biology and taxonomic classification.</title>
        <authorList>
            <person name="Goeker M."/>
        </authorList>
    </citation>
    <scope>NUCLEOTIDE SEQUENCE [LARGE SCALE GENOMIC DNA]</scope>
    <source>
        <strain evidence="14 15">DSM 18090</strain>
    </source>
</reference>
<dbReference type="Pfam" id="PF02163">
    <property type="entry name" value="Peptidase_M50"/>
    <property type="match status" value="1"/>
</dbReference>
<keyword evidence="15" id="KW-1185">Reference proteome</keyword>
<gene>
    <name evidence="14" type="ORF">EDC24_0355</name>
</gene>
<feature type="transmembrane region" description="Helical" evidence="12">
    <location>
        <begin position="113"/>
        <end position="131"/>
    </location>
</feature>
<keyword evidence="11 12" id="KW-0472">Membrane</keyword>
<feature type="transmembrane region" description="Helical" evidence="12">
    <location>
        <begin position="12"/>
        <end position="38"/>
    </location>
</feature>
<evidence type="ECO:0000313" key="14">
    <source>
        <dbReference type="EMBL" id="RPF55478.1"/>
    </source>
</evidence>
<dbReference type="GO" id="GO:0016020">
    <property type="term" value="C:membrane"/>
    <property type="evidence" value="ECO:0007669"/>
    <property type="project" value="UniProtKB-SubCell"/>
</dbReference>
<organism evidence="14 15">
    <name type="scientific">Aquisalibacillus elongatus</name>
    <dbReference type="NCBI Taxonomy" id="485577"/>
    <lineage>
        <taxon>Bacteria</taxon>
        <taxon>Bacillati</taxon>
        <taxon>Bacillota</taxon>
        <taxon>Bacilli</taxon>
        <taxon>Bacillales</taxon>
        <taxon>Bacillaceae</taxon>
        <taxon>Aquisalibacillus</taxon>
    </lineage>
</organism>
<evidence type="ECO:0000313" key="15">
    <source>
        <dbReference type="Proteomes" id="UP000276443"/>
    </source>
</evidence>
<proteinExistence type="inferred from homology"/>
<comment type="similarity">
    <text evidence="3">Belongs to the peptidase M50B family.</text>
</comment>
<dbReference type="RefSeq" id="WP_124219173.1">
    <property type="nucleotide sequence ID" value="NZ_RKRF01000007.1"/>
</dbReference>
<protein>
    <submittedName>
        <fullName evidence="14">Sporulation factor SpoIVFB</fullName>
    </submittedName>
</protein>
<sequence>MFQNKIIQVHPLLLLLLVASYFLGMFIELISFFIIISIHELGHYAAARYYKWNITRLMIWPFGGVMETEDFYTRPNREEFMVTIAGPIQHIWIYIVLWIISMNGFEHVLLDRLFWINTIILLFNLIPIMPLDGGKLVFIGLNKMVSFHQSLICMSLFSMVIIVLINIGLLSINWTSIHLLFLSVFLVFDNWLLWKNKHIILLKHLLARYLVRQEHMSEIELLKAQPKARINDIVKHFKKDHYHYIYVNDKRTPISEEDCLRALFTYQQPHLTISKLSSKGA</sequence>
<dbReference type="AlphaFoldDB" id="A0A3N5C096"/>
<keyword evidence="10" id="KW-0482">Metalloprotease</keyword>
<dbReference type="EMBL" id="RKRF01000007">
    <property type="protein sequence ID" value="RPF55478.1"/>
    <property type="molecule type" value="Genomic_DNA"/>
</dbReference>